<dbReference type="PANTHER" id="PTHR46930">
    <property type="entry name" value="CDK5 REGULATORY SUBUNIT-ASSOCIATED PROTEIN 2"/>
    <property type="match status" value="1"/>
</dbReference>
<evidence type="ECO:0000256" key="4">
    <source>
        <dbReference type="SAM" id="MobiDB-lite"/>
    </source>
</evidence>
<evidence type="ECO:0000259" key="5">
    <source>
        <dbReference type="Pfam" id="PF07989"/>
    </source>
</evidence>
<dbReference type="AlphaFoldDB" id="A0A9P6EY05"/>
<keyword evidence="2" id="KW-0963">Cytoplasm</keyword>
<evidence type="ECO:0000256" key="1">
    <source>
        <dbReference type="ARBA" id="ARBA00004496"/>
    </source>
</evidence>
<organism evidence="6 7">
    <name type="scientific">Mortierella hygrophila</name>
    <dbReference type="NCBI Taxonomy" id="979708"/>
    <lineage>
        <taxon>Eukaryota</taxon>
        <taxon>Fungi</taxon>
        <taxon>Fungi incertae sedis</taxon>
        <taxon>Mucoromycota</taxon>
        <taxon>Mortierellomycotina</taxon>
        <taxon>Mortierellomycetes</taxon>
        <taxon>Mortierellales</taxon>
        <taxon>Mortierellaceae</taxon>
        <taxon>Mortierella</taxon>
    </lineage>
</organism>
<feature type="coiled-coil region" evidence="3">
    <location>
        <begin position="509"/>
        <end position="699"/>
    </location>
</feature>
<dbReference type="GO" id="GO:0001578">
    <property type="term" value="P:microtubule bundle formation"/>
    <property type="evidence" value="ECO:0007669"/>
    <property type="project" value="TreeGrafter"/>
</dbReference>
<dbReference type="GO" id="GO:0000132">
    <property type="term" value="P:establishment of mitotic spindle orientation"/>
    <property type="evidence" value="ECO:0007669"/>
    <property type="project" value="TreeGrafter"/>
</dbReference>
<keyword evidence="3" id="KW-0175">Coiled coil</keyword>
<feature type="domain" description="Centrosomin N-terminal motif 1" evidence="5">
    <location>
        <begin position="97"/>
        <end position="170"/>
    </location>
</feature>
<feature type="coiled-coil region" evidence="3">
    <location>
        <begin position="1000"/>
        <end position="1062"/>
    </location>
</feature>
<gene>
    <name evidence="6" type="ORF">EC957_006448</name>
</gene>
<name>A0A9P6EY05_9FUNG</name>
<dbReference type="PANTHER" id="PTHR46930:SF1">
    <property type="entry name" value="CDK5 REGULATORY SUBUNIT-ASSOCIATED PROTEIN 2"/>
    <property type="match status" value="1"/>
</dbReference>
<comment type="caution">
    <text evidence="6">The sequence shown here is derived from an EMBL/GenBank/DDBJ whole genome shotgun (WGS) entry which is preliminary data.</text>
</comment>
<evidence type="ECO:0000256" key="2">
    <source>
        <dbReference type="ARBA" id="ARBA00022490"/>
    </source>
</evidence>
<dbReference type="GO" id="GO:0097431">
    <property type="term" value="C:mitotic spindle pole"/>
    <property type="evidence" value="ECO:0007669"/>
    <property type="project" value="TreeGrafter"/>
</dbReference>
<proteinExistence type="predicted"/>
<feature type="coiled-coil region" evidence="3">
    <location>
        <begin position="806"/>
        <end position="966"/>
    </location>
</feature>
<dbReference type="InterPro" id="IPR042791">
    <property type="entry name" value="CDK5RAP2"/>
</dbReference>
<dbReference type="GO" id="GO:0007059">
    <property type="term" value="P:chromosome segregation"/>
    <property type="evidence" value="ECO:0007669"/>
    <property type="project" value="TreeGrafter"/>
</dbReference>
<dbReference type="GO" id="GO:0008017">
    <property type="term" value="F:microtubule binding"/>
    <property type="evidence" value="ECO:0007669"/>
    <property type="project" value="TreeGrafter"/>
</dbReference>
<dbReference type="GO" id="GO:0005815">
    <property type="term" value="C:microtubule organizing center"/>
    <property type="evidence" value="ECO:0007669"/>
    <property type="project" value="InterPro"/>
</dbReference>
<evidence type="ECO:0000313" key="7">
    <source>
        <dbReference type="Proteomes" id="UP000723463"/>
    </source>
</evidence>
<sequence>MEHGKWSASPEQSLLLRQSIHGLADDDEEGEESRLDFNFDAIDADIDLDDSVRSNPRMSALSGHVSSAGMTDTSEGPKPRKTIDRWSAGTGKPAAMTLKEQERIIDELKKEGFELKLKIFFLEERLAKISPEHVDQALQENIDMKVKLQTMYSELKQYKRLLMEAHAAIEALQAQRNSDLQNRMTEEQEEEYRNAIAEALDLKASLKQLSQRIASLEQLLKSKDAELELLQSRLGELDSQANTIEELRELNARYEGELEELHDQLIEIQQNESRLMEKSRVEEGWEARCRELEKELNASLGHRSQLEKELSLTQADKAALEEEMNLQLEQHRDELSKAKIDVAELSNQLENERDQMDQIQEMHANDMNTLSERWTLDRQQMREQISDMTLEIDELRKANEQLEAHVQDLMVIRNEEVIRHDQELGDLVGEFEDKEMELARAQEELRNFEDLLQARDARISELLDRIDQLEMARQEADAVHDEVVNSIKSKMMSGSTANLQKGTVSHQDFQLVSEELALIEQENRTLQSQLRAAIDQKVTLENSSRDRDSDAFNQWKNERRQLELEYTERIEELQEKLAAASDQIAELSNDLNDRDGDQHFYEEKLAQAARDAKDVEERYEEMELRLSSDLEATTAELVELRKEFEHIRANRVEKSDLLHSRTHEVDRLNIKTRKLNVAVAAMEDEKEQMETKLRDSATTIAMLKSRVTKLELDMQVSKKQRDDDDSGETSKSDLMERNSLLLTVLQHLESILGGDSRLDGNMLPKPSANFVYFSSHLISRLKSLSKLFILFEKKGKELEDKATGQLVQLKRQLDMKLKQLDRFETIVRDAADRQRKWREQLVKNKAINEDLQAKQVLLERTIVDLRARSGTSDRAQDYEARCKHAERKLQLEKTRLVDAEERWNARLRELEKRTKDAEERVKRERQGAKEKVAGLLDENKTAQKNIENLQRKNGQLQELVDIHKGTQDSQGGPGTPYGSVMMQNSSQIRTATELGLSRMNDQLRSELDQRSKIVEKEREKTRSTLRELDTANSQCYQLQQQLDQRENQIKGTLNRIETLSQRKEVAESMVLRQATEDLYRSLELDHGWD</sequence>
<dbReference type="GO" id="GO:0005737">
    <property type="term" value="C:cytoplasm"/>
    <property type="evidence" value="ECO:0007669"/>
    <property type="project" value="UniProtKB-SubCell"/>
</dbReference>
<evidence type="ECO:0000256" key="3">
    <source>
        <dbReference type="SAM" id="Coils"/>
    </source>
</evidence>
<feature type="compositionally biased region" description="Polar residues" evidence="4">
    <location>
        <begin position="64"/>
        <end position="74"/>
    </location>
</feature>
<keyword evidence="7" id="KW-1185">Reference proteome</keyword>
<dbReference type="EMBL" id="JAAAXW010000298">
    <property type="protein sequence ID" value="KAF9538550.1"/>
    <property type="molecule type" value="Genomic_DNA"/>
</dbReference>
<dbReference type="Pfam" id="PF07989">
    <property type="entry name" value="Cnn_1N"/>
    <property type="match status" value="1"/>
</dbReference>
<comment type="subcellular location">
    <subcellularLocation>
        <location evidence="1">Cytoplasm</location>
    </subcellularLocation>
</comment>
<feature type="coiled-coil region" evidence="3">
    <location>
        <begin position="155"/>
        <end position="479"/>
    </location>
</feature>
<dbReference type="GO" id="GO:0090266">
    <property type="term" value="P:regulation of mitotic cell cycle spindle assembly checkpoint"/>
    <property type="evidence" value="ECO:0007669"/>
    <property type="project" value="TreeGrafter"/>
</dbReference>
<dbReference type="GO" id="GO:0035371">
    <property type="term" value="C:microtubule plus-end"/>
    <property type="evidence" value="ECO:0007669"/>
    <property type="project" value="TreeGrafter"/>
</dbReference>
<feature type="region of interest" description="Disordered" evidence="4">
    <location>
        <begin position="52"/>
        <end position="88"/>
    </location>
</feature>
<reference evidence="6" key="1">
    <citation type="journal article" date="2020" name="Fungal Divers.">
        <title>Resolving the Mortierellaceae phylogeny through synthesis of multi-gene phylogenetics and phylogenomics.</title>
        <authorList>
            <person name="Vandepol N."/>
            <person name="Liber J."/>
            <person name="Desiro A."/>
            <person name="Na H."/>
            <person name="Kennedy M."/>
            <person name="Barry K."/>
            <person name="Grigoriev I.V."/>
            <person name="Miller A.N."/>
            <person name="O'Donnell K."/>
            <person name="Stajich J.E."/>
            <person name="Bonito G."/>
        </authorList>
    </citation>
    <scope>NUCLEOTIDE SEQUENCE</scope>
    <source>
        <strain evidence="6">NRRL 2591</strain>
    </source>
</reference>
<dbReference type="GO" id="GO:0043015">
    <property type="term" value="F:gamma-tubulin binding"/>
    <property type="evidence" value="ECO:0007669"/>
    <property type="project" value="TreeGrafter"/>
</dbReference>
<protein>
    <recommendedName>
        <fullName evidence="5">Centrosomin N-terminal motif 1 domain-containing protein</fullName>
    </recommendedName>
</protein>
<feature type="compositionally biased region" description="Basic and acidic residues" evidence="4">
    <location>
        <begin position="75"/>
        <end position="84"/>
    </location>
</feature>
<evidence type="ECO:0000313" key="6">
    <source>
        <dbReference type="EMBL" id="KAF9538550.1"/>
    </source>
</evidence>
<accession>A0A9P6EY05</accession>
<dbReference type="Proteomes" id="UP000723463">
    <property type="component" value="Unassembled WGS sequence"/>
</dbReference>
<dbReference type="InterPro" id="IPR012943">
    <property type="entry name" value="Cnn_1N"/>
</dbReference>